<evidence type="ECO:0000256" key="1">
    <source>
        <dbReference type="ARBA" id="ARBA00022598"/>
    </source>
</evidence>
<dbReference type="InterPro" id="IPR048764">
    <property type="entry name" value="PylC_N"/>
</dbReference>
<dbReference type="PaxDb" id="593117-TGAM_2156"/>
<dbReference type="InterPro" id="IPR052032">
    <property type="entry name" value="ATP-dep_AA_Ligase"/>
</dbReference>
<dbReference type="Pfam" id="PF15632">
    <property type="entry name" value="ATPgrasp_Ter"/>
    <property type="match status" value="1"/>
</dbReference>
<dbReference type="PANTHER" id="PTHR43585">
    <property type="entry name" value="FUMIPYRROLE BIOSYNTHESIS PROTEIN C"/>
    <property type="match status" value="1"/>
</dbReference>
<dbReference type="PROSITE" id="PS50975">
    <property type="entry name" value="ATP_GRASP"/>
    <property type="match status" value="1"/>
</dbReference>
<evidence type="ECO:0000256" key="2">
    <source>
        <dbReference type="ARBA" id="ARBA00022741"/>
    </source>
</evidence>
<dbReference type="GO" id="GO:0046872">
    <property type="term" value="F:metal ion binding"/>
    <property type="evidence" value="ECO:0007669"/>
    <property type="project" value="InterPro"/>
</dbReference>
<organism evidence="6 7">
    <name type="scientific">Thermococcus gammatolerans (strain DSM 15229 / JCM 11827 / EJ3)</name>
    <dbReference type="NCBI Taxonomy" id="593117"/>
    <lineage>
        <taxon>Archaea</taxon>
        <taxon>Methanobacteriati</taxon>
        <taxon>Methanobacteriota</taxon>
        <taxon>Thermococci</taxon>
        <taxon>Thermococcales</taxon>
        <taxon>Thermococcaceae</taxon>
        <taxon>Thermococcus</taxon>
    </lineage>
</organism>
<dbReference type="GO" id="GO:0005524">
    <property type="term" value="F:ATP binding"/>
    <property type="evidence" value="ECO:0007669"/>
    <property type="project" value="UniProtKB-UniRule"/>
</dbReference>
<dbReference type="EMBL" id="CP001398">
    <property type="protein sequence ID" value="ACS34658.1"/>
    <property type="molecule type" value="Genomic_DNA"/>
</dbReference>
<name>C5A2Z7_THEGJ</name>
<gene>
    <name evidence="6" type="ordered locus">TGAM_2156</name>
</gene>
<evidence type="ECO:0000259" key="5">
    <source>
        <dbReference type="PROSITE" id="PS50975"/>
    </source>
</evidence>
<evidence type="ECO:0000313" key="7">
    <source>
        <dbReference type="Proteomes" id="UP000001488"/>
    </source>
</evidence>
<dbReference type="InterPro" id="IPR011761">
    <property type="entry name" value="ATP-grasp"/>
</dbReference>
<protein>
    <submittedName>
        <fullName evidence="6">Carbamoylphosphate synthase large subunit region, short form</fullName>
    </submittedName>
</protein>
<dbReference type="eggNOG" id="arCOG06897">
    <property type="taxonomic scope" value="Archaea"/>
</dbReference>
<evidence type="ECO:0000256" key="4">
    <source>
        <dbReference type="PROSITE-ProRule" id="PRU00409"/>
    </source>
</evidence>
<dbReference type="AlphaFoldDB" id="C5A2Z7"/>
<sequence length="349" mass="39285">MDTVRVLITGAGAPGIRGTLYSLKSNWDNRKITTIGVDMKGEVVGKYLCDRFYQVPPASSEEFIPTLLDICEREEVDVVLPQVTAELYPLARYKEDFEKIGTKVAVSGYEAIELANSKKELMKIAKKVGVPYPEFYVVRTWDELESSAEKLGFPFVVKPPVASGMRGFRIVYKNINRKEAFFKEKPDSSKVTMEELHNILGEEFPELLAMEYLPGREYSVDVLSSVDNVHVVVPRRRDTIRTGITFVGTVEKRDDLIEFSERLTLKIGLEYATGLQFKEDEEGIPKVIESNPRIQGTMVLSTVAGVNVIYGAVKLALGEELPEFRVRWGTRLLRFWGGVGVVDGEVFEI</sequence>
<dbReference type="InterPro" id="IPR013815">
    <property type="entry name" value="ATP_grasp_subdomain_1"/>
</dbReference>
<evidence type="ECO:0000256" key="3">
    <source>
        <dbReference type="ARBA" id="ARBA00022840"/>
    </source>
</evidence>
<dbReference type="HOGENOM" id="CLU_052967_2_0_2"/>
<dbReference type="STRING" id="593117.TGAM_2156"/>
<dbReference type="Gene3D" id="3.30.470.20">
    <property type="entry name" value="ATP-grasp fold, B domain"/>
    <property type="match status" value="1"/>
</dbReference>
<dbReference type="SUPFAM" id="SSF56059">
    <property type="entry name" value="Glutathione synthetase ATP-binding domain-like"/>
    <property type="match status" value="1"/>
</dbReference>
<dbReference type="KEGG" id="tga:TGAM_2156"/>
<evidence type="ECO:0000313" key="6">
    <source>
        <dbReference type="EMBL" id="ACS34658.1"/>
    </source>
</evidence>
<proteinExistence type="predicted"/>
<keyword evidence="2 4" id="KW-0547">Nucleotide-binding</keyword>
<feature type="domain" description="ATP-grasp" evidence="5">
    <location>
        <begin position="122"/>
        <end position="317"/>
    </location>
</feature>
<dbReference type="Gene3D" id="3.40.50.20">
    <property type="match status" value="1"/>
</dbReference>
<dbReference type="RefSeq" id="WP_015859761.1">
    <property type="nucleotide sequence ID" value="NC_012804.1"/>
</dbReference>
<dbReference type="GeneID" id="7987118"/>
<keyword evidence="3 4" id="KW-0067">ATP-binding</keyword>
<keyword evidence="1" id="KW-0436">Ligase</keyword>
<dbReference type="OrthoDB" id="11959at2157"/>
<dbReference type="GO" id="GO:0016874">
    <property type="term" value="F:ligase activity"/>
    <property type="evidence" value="ECO:0007669"/>
    <property type="project" value="UniProtKB-KW"/>
</dbReference>
<dbReference type="Pfam" id="PF21360">
    <property type="entry name" value="PylC-like_N"/>
    <property type="match status" value="1"/>
</dbReference>
<keyword evidence="7" id="KW-1185">Reference proteome</keyword>
<dbReference type="Proteomes" id="UP000001488">
    <property type="component" value="Chromosome"/>
</dbReference>
<reference evidence="6 7" key="1">
    <citation type="journal article" date="2007" name="Genome Biol.">
        <title>Genome analysis and genome-wide proteomics of Thermococcus gammatolerans, the most radioresistant organism known amongst the Archaea.</title>
        <authorList>
            <person name="Zivanovic Y."/>
            <person name="Armengaud J."/>
            <person name="Lagorce A."/>
            <person name="Leplat C."/>
            <person name="Guerin P."/>
            <person name="Dutertre M."/>
            <person name="Anthouard V."/>
            <person name="Forterre P."/>
            <person name="Wincker P."/>
            <person name="Confalonieri F."/>
        </authorList>
    </citation>
    <scope>NUCLEOTIDE SEQUENCE [LARGE SCALE GENOMIC DNA]</scope>
    <source>
        <strain evidence="7">DSM 15229 / JCM 11827 / EJ3</strain>
    </source>
</reference>
<accession>C5A2Z7</accession>
<dbReference type="Gene3D" id="3.30.1490.20">
    <property type="entry name" value="ATP-grasp fold, A domain"/>
    <property type="match status" value="1"/>
</dbReference>
<dbReference type="PANTHER" id="PTHR43585:SF2">
    <property type="entry name" value="ATP-GRASP ENZYME FSQD"/>
    <property type="match status" value="1"/>
</dbReference>